<evidence type="ECO:0000256" key="2">
    <source>
        <dbReference type="ARBA" id="ARBA00004664"/>
    </source>
</evidence>
<dbReference type="HAMAP" id="MF_00135">
    <property type="entry name" value="PRAI"/>
    <property type="match status" value="1"/>
</dbReference>
<keyword evidence="8 10" id="KW-0057">Aromatic amino acid biosynthesis</keyword>
<dbReference type="InterPro" id="IPR013785">
    <property type="entry name" value="Aldolase_TIM"/>
</dbReference>
<comment type="catalytic activity">
    <reaction evidence="1 10">
        <text>N-(5-phospho-beta-D-ribosyl)anthranilate = 1-(2-carboxyphenylamino)-1-deoxy-D-ribulose 5-phosphate</text>
        <dbReference type="Rhea" id="RHEA:21540"/>
        <dbReference type="ChEBI" id="CHEBI:18277"/>
        <dbReference type="ChEBI" id="CHEBI:58613"/>
        <dbReference type="EC" id="5.3.1.24"/>
    </reaction>
</comment>
<keyword evidence="7 10" id="KW-0822">Tryptophan biosynthesis</keyword>
<dbReference type="Pfam" id="PF00697">
    <property type="entry name" value="PRAI"/>
    <property type="match status" value="1"/>
</dbReference>
<dbReference type="SUPFAM" id="SSF51366">
    <property type="entry name" value="Ribulose-phoshate binding barrel"/>
    <property type="match status" value="1"/>
</dbReference>
<protein>
    <recommendedName>
        <fullName evidence="5 10">N-(5'-phosphoribosyl)anthranilate isomerase</fullName>
        <shortName evidence="10">PRAI</shortName>
        <ecNumber evidence="4 10">5.3.1.24</ecNumber>
    </recommendedName>
</protein>
<dbReference type="InterPro" id="IPR044643">
    <property type="entry name" value="TrpF_fam"/>
</dbReference>
<evidence type="ECO:0000256" key="9">
    <source>
        <dbReference type="ARBA" id="ARBA00023235"/>
    </source>
</evidence>
<dbReference type="FunFam" id="3.20.20.70:FF:000075">
    <property type="entry name" value="Tryptophan biosynthesis protein TRP1"/>
    <property type="match status" value="1"/>
</dbReference>
<evidence type="ECO:0000256" key="5">
    <source>
        <dbReference type="ARBA" id="ARBA00022272"/>
    </source>
</evidence>
<dbReference type="CDD" id="cd00405">
    <property type="entry name" value="PRAI"/>
    <property type="match status" value="1"/>
</dbReference>
<evidence type="ECO:0000256" key="1">
    <source>
        <dbReference type="ARBA" id="ARBA00001164"/>
    </source>
</evidence>
<proteinExistence type="inferred from homology"/>
<comment type="similarity">
    <text evidence="3 10">Belongs to the TrpF family.</text>
</comment>
<dbReference type="PANTHER" id="PTHR42894:SF1">
    <property type="entry name" value="N-(5'-PHOSPHORIBOSYL)ANTHRANILATE ISOMERASE"/>
    <property type="match status" value="1"/>
</dbReference>
<dbReference type="InterPro" id="IPR001240">
    <property type="entry name" value="PRAI_dom"/>
</dbReference>
<dbReference type="GO" id="GO:0004640">
    <property type="term" value="F:phosphoribosylanthranilate isomerase activity"/>
    <property type="evidence" value="ECO:0007669"/>
    <property type="project" value="UniProtKB-UniRule"/>
</dbReference>
<dbReference type="PANTHER" id="PTHR42894">
    <property type="entry name" value="N-(5'-PHOSPHORIBOSYL)ANTHRANILATE ISOMERASE"/>
    <property type="match status" value="1"/>
</dbReference>
<gene>
    <name evidence="10" type="primary">trpF</name>
    <name evidence="12" type="ORF">XD66_0536</name>
</gene>
<dbReference type="PATRIC" id="fig|85874.4.peg.1686"/>
<evidence type="ECO:0000256" key="7">
    <source>
        <dbReference type="ARBA" id="ARBA00022822"/>
    </source>
</evidence>
<keyword evidence="9 10" id="KW-0413">Isomerase</keyword>
<keyword evidence="6 10" id="KW-0028">Amino-acid biosynthesis</keyword>
<reference evidence="13" key="1">
    <citation type="journal article" date="2015" name="MBio">
        <title>Genome-Resolved Metagenomic Analysis Reveals Roles for Candidate Phyla and Other Microbial Community Members in Biogeochemical Transformations in Oil Reservoirs.</title>
        <authorList>
            <person name="Hu P."/>
            <person name="Tom L."/>
            <person name="Singh A."/>
            <person name="Thomas B.C."/>
            <person name="Baker B.J."/>
            <person name="Piceno Y.M."/>
            <person name="Andersen G.L."/>
            <person name="Banfield J.F."/>
        </authorList>
    </citation>
    <scope>NUCLEOTIDE SEQUENCE [LARGE SCALE GENOMIC DNA]</scope>
</reference>
<comment type="caution">
    <text evidence="12">The sequence shown here is derived from an EMBL/GenBank/DDBJ whole genome shotgun (WGS) entry which is preliminary data.</text>
</comment>
<feature type="domain" description="N-(5'phosphoribosyl) anthranilate isomerase (PRAI)" evidence="11">
    <location>
        <begin position="4"/>
        <end position="195"/>
    </location>
</feature>
<comment type="pathway">
    <text evidence="2 10">Amino-acid biosynthesis; L-tryptophan biosynthesis; L-tryptophan from chorismate: step 3/5.</text>
</comment>
<evidence type="ECO:0000313" key="13">
    <source>
        <dbReference type="Proteomes" id="UP000053326"/>
    </source>
</evidence>
<evidence type="ECO:0000256" key="10">
    <source>
        <dbReference type="HAMAP-Rule" id="MF_00135"/>
    </source>
</evidence>
<sequence length="208" mass="22824">MVRVKICGITTLEEALAAVDCGAHALGFVFAESPRRVDPVQVRRIVQKLPPFVCKVGVFVNARRDDVFRLAAYCGLDALQFHGEEDPEYCRGWRWPVIKAFRVRDRSFIEEITRYRVSACLLDAFVPGRRGGTGVSFNWQLAREAGGLGRIVLAGGLSPANVEEAIRTVHPFAVDVSSGVETGGKKDPEKMRALMAAVRRADDGIPGL</sequence>
<evidence type="ECO:0000259" key="11">
    <source>
        <dbReference type="Pfam" id="PF00697"/>
    </source>
</evidence>
<evidence type="ECO:0000256" key="8">
    <source>
        <dbReference type="ARBA" id="ARBA00023141"/>
    </source>
</evidence>
<dbReference type="AlphaFoldDB" id="A0A124FKC2"/>
<dbReference type="GO" id="GO:0000162">
    <property type="term" value="P:L-tryptophan biosynthetic process"/>
    <property type="evidence" value="ECO:0007669"/>
    <property type="project" value="UniProtKB-UniRule"/>
</dbReference>
<evidence type="ECO:0000256" key="4">
    <source>
        <dbReference type="ARBA" id="ARBA00012572"/>
    </source>
</evidence>
<dbReference type="InterPro" id="IPR011060">
    <property type="entry name" value="RibuloseP-bd_barrel"/>
</dbReference>
<dbReference type="UniPathway" id="UPA00035">
    <property type="reaction ID" value="UER00042"/>
</dbReference>
<dbReference type="EC" id="5.3.1.24" evidence="4 10"/>
<accession>A0A124FKC2</accession>
<organism evidence="12 13">
    <name type="scientific">Thermacetogenium phaeum</name>
    <dbReference type="NCBI Taxonomy" id="85874"/>
    <lineage>
        <taxon>Bacteria</taxon>
        <taxon>Bacillati</taxon>
        <taxon>Bacillota</taxon>
        <taxon>Clostridia</taxon>
        <taxon>Thermoanaerobacterales</taxon>
        <taxon>Thermoanaerobacteraceae</taxon>
        <taxon>Thermacetogenium</taxon>
    </lineage>
</organism>
<evidence type="ECO:0000313" key="12">
    <source>
        <dbReference type="EMBL" id="KUK36759.1"/>
    </source>
</evidence>
<evidence type="ECO:0000256" key="3">
    <source>
        <dbReference type="ARBA" id="ARBA00007571"/>
    </source>
</evidence>
<evidence type="ECO:0000256" key="6">
    <source>
        <dbReference type="ARBA" id="ARBA00022605"/>
    </source>
</evidence>
<dbReference type="NCBIfam" id="NF002298">
    <property type="entry name" value="PRK01222.1-4"/>
    <property type="match status" value="1"/>
</dbReference>
<dbReference type="Gene3D" id="3.20.20.70">
    <property type="entry name" value="Aldolase class I"/>
    <property type="match status" value="1"/>
</dbReference>
<name>A0A124FKC2_9THEO</name>
<dbReference type="EMBL" id="LGFO01000046">
    <property type="protein sequence ID" value="KUK36759.1"/>
    <property type="molecule type" value="Genomic_DNA"/>
</dbReference>
<dbReference type="Proteomes" id="UP000053326">
    <property type="component" value="Unassembled WGS sequence"/>
</dbReference>